<dbReference type="GO" id="GO:0005109">
    <property type="term" value="F:frizzled binding"/>
    <property type="evidence" value="ECO:0007669"/>
    <property type="project" value="TreeGrafter"/>
</dbReference>
<dbReference type="SMART" id="SM00097">
    <property type="entry name" value="WNT1"/>
    <property type="match status" value="1"/>
</dbReference>
<keyword evidence="3 10" id="KW-0217">Developmental protein</keyword>
<dbReference type="GO" id="GO:0030182">
    <property type="term" value="P:neuron differentiation"/>
    <property type="evidence" value="ECO:0007669"/>
    <property type="project" value="TreeGrafter"/>
</dbReference>
<evidence type="ECO:0000256" key="6">
    <source>
        <dbReference type="ARBA" id="ARBA00022687"/>
    </source>
</evidence>
<evidence type="ECO:0000256" key="10">
    <source>
        <dbReference type="RuleBase" id="RU003500"/>
    </source>
</evidence>
<dbReference type="FunFam" id="3.30.2460.20:FF:000001">
    <property type="entry name" value="Wnt homolog"/>
    <property type="match status" value="1"/>
</dbReference>
<evidence type="ECO:0000256" key="4">
    <source>
        <dbReference type="ARBA" id="ARBA00022525"/>
    </source>
</evidence>
<dbReference type="GO" id="GO:0005125">
    <property type="term" value="F:cytokine activity"/>
    <property type="evidence" value="ECO:0007669"/>
    <property type="project" value="TreeGrafter"/>
</dbReference>
<protein>
    <recommendedName>
        <fullName evidence="10">Protein Wnt</fullName>
    </recommendedName>
</protein>
<name>A0A7R8ZIW7_9CRUS</name>
<dbReference type="PANTHER" id="PTHR12027:SF77">
    <property type="entry name" value="PROTEIN WNT-5"/>
    <property type="match status" value="1"/>
</dbReference>
<dbReference type="PROSITE" id="PS00246">
    <property type="entry name" value="WNT1"/>
    <property type="match status" value="1"/>
</dbReference>
<dbReference type="GO" id="GO:0005615">
    <property type="term" value="C:extracellular space"/>
    <property type="evidence" value="ECO:0007669"/>
    <property type="project" value="TreeGrafter"/>
</dbReference>
<evidence type="ECO:0000256" key="3">
    <source>
        <dbReference type="ARBA" id="ARBA00022473"/>
    </source>
</evidence>
<dbReference type="GO" id="GO:0007517">
    <property type="term" value="P:muscle organ development"/>
    <property type="evidence" value="ECO:0007669"/>
    <property type="project" value="UniProtKB-ARBA"/>
</dbReference>
<dbReference type="InterPro" id="IPR018161">
    <property type="entry name" value="Wnt_CS"/>
</dbReference>
<dbReference type="Gene3D" id="3.30.2460.20">
    <property type="match status" value="1"/>
</dbReference>
<reference evidence="11" key="1">
    <citation type="submission" date="2020-11" db="EMBL/GenBank/DDBJ databases">
        <authorList>
            <person name="Tran Van P."/>
        </authorList>
    </citation>
    <scope>NUCLEOTIDE SEQUENCE</scope>
</reference>
<evidence type="ECO:0000256" key="8">
    <source>
        <dbReference type="ARBA" id="ARBA00023180"/>
    </source>
</evidence>
<dbReference type="OrthoDB" id="5945655at2759"/>
<dbReference type="GO" id="GO:0000902">
    <property type="term" value="P:cell morphogenesis"/>
    <property type="evidence" value="ECO:0007669"/>
    <property type="project" value="UniProtKB-ARBA"/>
</dbReference>
<organism evidence="11">
    <name type="scientific">Cyprideis torosa</name>
    <dbReference type="NCBI Taxonomy" id="163714"/>
    <lineage>
        <taxon>Eukaryota</taxon>
        <taxon>Metazoa</taxon>
        <taxon>Ecdysozoa</taxon>
        <taxon>Arthropoda</taxon>
        <taxon>Crustacea</taxon>
        <taxon>Oligostraca</taxon>
        <taxon>Ostracoda</taxon>
        <taxon>Podocopa</taxon>
        <taxon>Podocopida</taxon>
        <taxon>Cytherocopina</taxon>
        <taxon>Cytheroidea</taxon>
        <taxon>Cytherideidae</taxon>
        <taxon>Cyprideis</taxon>
    </lineage>
</organism>
<comment type="function">
    <text evidence="10">Ligand for members of the frizzled family of seven transmembrane receptors.</text>
</comment>
<dbReference type="InterPro" id="IPR043158">
    <property type="entry name" value="Wnt_C"/>
</dbReference>
<dbReference type="EMBL" id="OB660146">
    <property type="protein sequence ID" value="CAD7223072.1"/>
    <property type="molecule type" value="Genomic_DNA"/>
</dbReference>
<comment type="similarity">
    <text evidence="2 10">Belongs to the Wnt family.</text>
</comment>
<keyword evidence="9" id="KW-0449">Lipoprotein</keyword>
<evidence type="ECO:0000256" key="2">
    <source>
        <dbReference type="ARBA" id="ARBA00005683"/>
    </source>
</evidence>
<evidence type="ECO:0000256" key="7">
    <source>
        <dbReference type="ARBA" id="ARBA00023157"/>
    </source>
</evidence>
<evidence type="ECO:0000256" key="9">
    <source>
        <dbReference type="ARBA" id="ARBA00023288"/>
    </source>
</evidence>
<evidence type="ECO:0000256" key="5">
    <source>
        <dbReference type="ARBA" id="ARBA00022530"/>
    </source>
</evidence>
<keyword evidence="6 10" id="KW-0879">Wnt signaling pathway</keyword>
<dbReference type="GO" id="GO:0060070">
    <property type="term" value="P:canonical Wnt signaling pathway"/>
    <property type="evidence" value="ECO:0007669"/>
    <property type="project" value="TreeGrafter"/>
</dbReference>
<dbReference type="AlphaFoldDB" id="A0A7R8ZIW7"/>
<evidence type="ECO:0000313" key="11">
    <source>
        <dbReference type="EMBL" id="CAD7223072.1"/>
    </source>
</evidence>
<dbReference type="PRINTS" id="PR01349">
    <property type="entry name" value="WNTPROTEIN"/>
</dbReference>
<evidence type="ECO:0000256" key="1">
    <source>
        <dbReference type="ARBA" id="ARBA00004498"/>
    </source>
</evidence>
<keyword evidence="4" id="KW-0964">Secreted</keyword>
<keyword evidence="5" id="KW-0272">Extracellular matrix</keyword>
<comment type="subcellular location">
    <subcellularLocation>
        <location evidence="1 10">Secreted</location>
        <location evidence="1 10">Extracellular space</location>
        <location evidence="1 10">Extracellular matrix</location>
    </subcellularLocation>
</comment>
<sequence>MMLIGSDLIMNQNASLIHSLVTSVFRWTVLIYSLASTALTTPRITGSWLNLGMQGYHVWHTPPNYLTASQTLCTDIPGLSKGQRRICELYQDHMSHVGLGARQGIEECQYQFKNQRWNCSTVEDPTVLGPIIEHLSPSMLMIRRMRLTNLVENFKPKFPRTSVPFPFLASREAAFAHAIGAAGVVHAVSRACRDGQLSTCSCSWEKRPKELQLHKDWIWGGCGDNIEYGYKFTQSFVDIREREEELKGDTKGLSMMNLHNNEAGRRAVYRKAKITCKCHGVSGSCSLITCWRQLAPFREVGDFLKQKYDGSTRVKINRRGRLQVRKRRHVVPTAEDLIYLQPSPDYCNRNESLRLPGTPGRPCNRTSEGMDGCDLLCCSRGYNTERIIVHERCDCKFHWCCYVECKSCRRRVELNTCK</sequence>
<dbReference type="CDD" id="cd19337">
    <property type="entry name" value="Wnt_Wnt5"/>
    <property type="match status" value="1"/>
</dbReference>
<proteinExistence type="inferred from homology"/>
<accession>A0A7R8ZIW7</accession>
<keyword evidence="8" id="KW-0325">Glycoprotein</keyword>
<dbReference type="Pfam" id="PF00110">
    <property type="entry name" value="wnt"/>
    <property type="match status" value="2"/>
</dbReference>
<dbReference type="InterPro" id="IPR005817">
    <property type="entry name" value="Wnt"/>
</dbReference>
<keyword evidence="7" id="KW-1015">Disulfide bond</keyword>
<gene>
    <name evidence="11" type="ORF">CTOB1V02_LOCUS1067</name>
</gene>
<dbReference type="GO" id="GO:0045165">
    <property type="term" value="P:cell fate commitment"/>
    <property type="evidence" value="ECO:0007669"/>
    <property type="project" value="TreeGrafter"/>
</dbReference>
<dbReference type="PANTHER" id="PTHR12027">
    <property type="entry name" value="WNT RELATED"/>
    <property type="match status" value="1"/>
</dbReference>